<feature type="domain" description="GS catalytic" evidence="13">
    <location>
        <begin position="115"/>
        <end position="381"/>
    </location>
</feature>
<dbReference type="GO" id="GO:0006542">
    <property type="term" value="P:glutamine biosynthetic process"/>
    <property type="evidence" value="ECO:0007669"/>
    <property type="project" value="InterPro"/>
</dbReference>
<evidence type="ECO:0000256" key="5">
    <source>
        <dbReference type="ARBA" id="ARBA00022490"/>
    </source>
</evidence>
<feature type="domain" description="GS beta-grasp" evidence="12">
    <location>
        <begin position="28"/>
        <end position="108"/>
    </location>
</feature>
<dbReference type="PROSITE" id="PS51987">
    <property type="entry name" value="GS_CATALYTIC"/>
    <property type="match status" value="1"/>
</dbReference>
<keyword evidence="8" id="KW-0067">ATP-binding</keyword>
<dbReference type="InterPro" id="IPR008147">
    <property type="entry name" value="Gln_synt_N"/>
</dbReference>
<dbReference type="FunFam" id="3.10.20.70:FF:000004">
    <property type="entry name" value="Glutamine synthetase"/>
    <property type="match status" value="1"/>
</dbReference>
<evidence type="ECO:0000259" key="13">
    <source>
        <dbReference type="PROSITE" id="PS51987"/>
    </source>
</evidence>
<dbReference type="Proteomes" id="UP000752171">
    <property type="component" value="Unassembled WGS sequence"/>
</dbReference>
<dbReference type="GO" id="GO:0004356">
    <property type="term" value="F:glutamine synthetase activity"/>
    <property type="evidence" value="ECO:0007669"/>
    <property type="project" value="UniProtKB-EC"/>
</dbReference>
<dbReference type="PANTHER" id="PTHR20852:SF43">
    <property type="entry name" value="GLUTAMINE SYNTHETASE"/>
    <property type="match status" value="1"/>
</dbReference>
<evidence type="ECO:0000256" key="2">
    <source>
        <dbReference type="ARBA" id="ARBA00009897"/>
    </source>
</evidence>
<evidence type="ECO:0000313" key="14">
    <source>
        <dbReference type="EMBL" id="KAG9266242.1"/>
    </source>
</evidence>
<dbReference type="InterPro" id="IPR050292">
    <property type="entry name" value="Glutamine_Synthetase"/>
</dbReference>
<dbReference type="InterPro" id="IPR036651">
    <property type="entry name" value="Gln_synt_N_sf"/>
</dbReference>
<evidence type="ECO:0000256" key="4">
    <source>
        <dbReference type="ARBA" id="ARBA00021364"/>
    </source>
</evidence>
<dbReference type="EMBL" id="JAICCE010000017">
    <property type="protein sequence ID" value="KAG9266242.1"/>
    <property type="molecule type" value="Genomic_DNA"/>
</dbReference>
<organism evidence="14 15">
    <name type="scientific">Astyanax mexicanus</name>
    <name type="common">Blind cave fish</name>
    <name type="synonym">Astyanax fasciatus mexicanus</name>
    <dbReference type="NCBI Taxonomy" id="7994"/>
    <lineage>
        <taxon>Eukaryota</taxon>
        <taxon>Metazoa</taxon>
        <taxon>Chordata</taxon>
        <taxon>Craniata</taxon>
        <taxon>Vertebrata</taxon>
        <taxon>Euteleostomi</taxon>
        <taxon>Actinopterygii</taxon>
        <taxon>Neopterygii</taxon>
        <taxon>Teleostei</taxon>
        <taxon>Ostariophysi</taxon>
        <taxon>Characiformes</taxon>
        <taxon>Characoidei</taxon>
        <taxon>Acestrorhamphidae</taxon>
        <taxon>Acestrorhamphinae</taxon>
        <taxon>Astyanax</taxon>
    </lineage>
</organism>
<comment type="subcellular location">
    <subcellularLocation>
        <location evidence="1">Cytoplasm</location>
    </subcellularLocation>
</comment>
<accession>A0A8T2L8C2</accession>
<name>A0A8T2L8C2_ASTMX</name>
<evidence type="ECO:0000313" key="15">
    <source>
        <dbReference type="Proteomes" id="UP000752171"/>
    </source>
</evidence>
<dbReference type="FunFam" id="3.30.590.10:FF:000011">
    <property type="entry name" value="Glutamine synthetase"/>
    <property type="match status" value="1"/>
</dbReference>
<evidence type="ECO:0000256" key="8">
    <source>
        <dbReference type="ARBA" id="ARBA00022840"/>
    </source>
</evidence>
<evidence type="ECO:0000256" key="10">
    <source>
        <dbReference type="PROSITE-ProRule" id="PRU01330"/>
    </source>
</evidence>
<dbReference type="InterPro" id="IPR027303">
    <property type="entry name" value="Gln_synth_gly_rich_site"/>
</dbReference>
<comment type="caution">
    <text evidence="14">The sequence shown here is derived from an EMBL/GenBank/DDBJ whole genome shotgun (WGS) entry which is preliminary data.</text>
</comment>
<dbReference type="AlphaFoldDB" id="A0A8T2L8C2"/>
<evidence type="ECO:0000256" key="6">
    <source>
        <dbReference type="ARBA" id="ARBA00022598"/>
    </source>
</evidence>
<protein>
    <recommendedName>
        <fullName evidence="4">Glutamine synthetase</fullName>
        <ecNumber evidence="3">6.3.1.2</ecNumber>
    </recommendedName>
    <alternativeName>
        <fullName evidence="9">Glutamate--ammonia ligase</fullName>
    </alternativeName>
</protein>
<dbReference type="SUPFAM" id="SSF55931">
    <property type="entry name" value="Glutamine synthetase/guanido kinase"/>
    <property type="match status" value="1"/>
</dbReference>
<keyword evidence="5" id="KW-0963">Cytoplasm</keyword>
<dbReference type="Gene3D" id="3.10.20.70">
    <property type="entry name" value="Glutamine synthetase, N-terminal domain"/>
    <property type="match status" value="1"/>
</dbReference>
<dbReference type="Gene3D" id="3.30.590.10">
    <property type="entry name" value="Glutamine synthetase/guanido kinase, catalytic domain"/>
    <property type="match status" value="1"/>
</dbReference>
<keyword evidence="7" id="KW-0547">Nucleotide-binding</keyword>
<evidence type="ECO:0000256" key="3">
    <source>
        <dbReference type="ARBA" id="ARBA00012937"/>
    </source>
</evidence>
<dbReference type="SMART" id="SM01230">
    <property type="entry name" value="Gln-synt_C"/>
    <property type="match status" value="1"/>
</dbReference>
<dbReference type="Pfam" id="PF03951">
    <property type="entry name" value="Gln-synt_N"/>
    <property type="match status" value="1"/>
</dbReference>
<dbReference type="GO" id="GO:0005524">
    <property type="term" value="F:ATP binding"/>
    <property type="evidence" value="ECO:0007669"/>
    <property type="project" value="UniProtKB-KW"/>
</dbReference>
<dbReference type="Pfam" id="PF00120">
    <property type="entry name" value="Gln-synt_C"/>
    <property type="match status" value="1"/>
</dbReference>
<evidence type="ECO:0000256" key="9">
    <source>
        <dbReference type="ARBA" id="ARBA00030668"/>
    </source>
</evidence>
<comment type="similarity">
    <text evidence="2 10 11">Belongs to the glutamine synthetase family.</text>
</comment>
<evidence type="ECO:0000256" key="11">
    <source>
        <dbReference type="RuleBase" id="RU000384"/>
    </source>
</evidence>
<dbReference type="InterPro" id="IPR008146">
    <property type="entry name" value="Gln_synth_cat_dom"/>
</dbReference>
<dbReference type="EC" id="6.3.1.2" evidence="3"/>
<evidence type="ECO:0000256" key="7">
    <source>
        <dbReference type="ARBA" id="ARBA00022741"/>
    </source>
</evidence>
<dbReference type="PROSITE" id="PS00181">
    <property type="entry name" value="GLNA_ATP"/>
    <property type="match status" value="1"/>
</dbReference>
<evidence type="ECO:0000256" key="1">
    <source>
        <dbReference type="ARBA" id="ARBA00004496"/>
    </source>
</evidence>
<dbReference type="PANTHER" id="PTHR20852">
    <property type="entry name" value="GLUTAMINE SYNTHETASE"/>
    <property type="match status" value="1"/>
</dbReference>
<gene>
    <name evidence="14" type="primary">GLUL</name>
    <name evidence="14" type="ORF">AMEX_G20766</name>
</gene>
<dbReference type="OrthoDB" id="1936100at2759"/>
<evidence type="ECO:0000259" key="12">
    <source>
        <dbReference type="PROSITE" id="PS51986"/>
    </source>
</evidence>
<proteinExistence type="inferred from homology"/>
<dbReference type="PROSITE" id="PS51986">
    <property type="entry name" value="GS_BETA_GRASP"/>
    <property type="match status" value="1"/>
</dbReference>
<dbReference type="GO" id="GO:0005737">
    <property type="term" value="C:cytoplasm"/>
    <property type="evidence" value="ECO:0007669"/>
    <property type="project" value="UniProtKB-SubCell"/>
</dbReference>
<dbReference type="SUPFAM" id="SSF54368">
    <property type="entry name" value="Glutamine synthetase, N-terminal domain"/>
    <property type="match status" value="1"/>
</dbReference>
<reference evidence="14 15" key="1">
    <citation type="submission" date="2021-07" db="EMBL/GenBank/DDBJ databases">
        <authorList>
            <person name="Imarazene B."/>
            <person name="Zahm M."/>
            <person name="Klopp C."/>
            <person name="Cabau C."/>
            <person name="Beille S."/>
            <person name="Jouanno E."/>
            <person name="Castinel A."/>
            <person name="Lluch J."/>
            <person name="Gil L."/>
            <person name="Kuchtly C."/>
            <person name="Lopez Roques C."/>
            <person name="Donnadieu C."/>
            <person name="Parrinello H."/>
            <person name="Journot L."/>
            <person name="Du K."/>
            <person name="Schartl M."/>
            <person name="Retaux S."/>
            <person name="Guiguen Y."/>
        </authorList>
    </citation>
    <scope>NUCLEOTIDE SEQUENCE [LARGE SCALE GENOMIC DNA]</scope>
    <source>
        <strain evidence="14">Pach_M1</strain>
        <tissue evidence="14">Testis</tissue>
    </source>
</reference>
<sequence length="381" mass="42773">MTSSISASSQLSKTLRSHYFSLPQGGQCQVTYIWIDGSGEGMRSKTRTLDCEPSGIEDIPEWIFDGSSTGQATGENCDMFLIPVKMFRDPFILDPNKLVLCEVLKYDRQPTETNHRHHCKKIMEKVKEYNPWFGMEQEYTLLGADEHPYAWPSKGFPKPQGPYYCSVGADRAFGRDIVECHYKACMYAGVKISGSNAEVMPSQWEFQVGPCEGTEIGDQLWMARFLLHRVCEDFGVIATLDPKPMSGNWNGAGCHTNFSTDATRAEGGLEHIEKAIDKLRPQHAEHIRVYDPHGGEDNKRRLTGLHETSPIHEFSAAVANRGVSIRIPRHVAQDKRGYLEDRRPAANCDPYAVTAAIIRTCLLEGEEEGDILSDLEINELE</sequence>
<dbReference type="InterPro" id="IPR014746">
    <property type="entry name" value="Gln_synth/guanido_kin_cat_dom"/>
</dbReference>
<keyword evidence="6" id="KW-0436">Ligase</keyword>